<evidence type="ECO:0000256" key="3">
    <source>
        <dbReference type="ARBA" id="ARBA00012460"/>
    </source>
</evidence>
<organism evidence="10 11">
    <name type="scientific">Tetrabaena socialis</name>
    <dbReference type="NCBI Taxonomy" id="47790"/>
    <lineage>
        <taxon>Eukaryota</taxon>
        <taxon>Viridiplantae</taxon>
        <taxon>Chlorophyta</taxon>
        <taxon>core chlorophytes</taxon>
        <taxon>Chlorophyceae</taxon>
        <taxon>CS clade</taxon>
        <taxon>Chlamydomonadales</taxon>
        <taxon>Tetrabaenaceae</taxon>
        <taxon>Tetrabaena</taxon>
    </lineage>
</organism>
<comment type="catalytic activity">
    <reaction evidence="1">
        <text>alpha-D-glucose 1-phosphate + ATP + H(+) = ADP-alpha-D-glucose + diphosphate</text>
        <dbReference type="Rhea" id="RHEA:12120"/>
        <dbReference type="ChEBI" id="CHEBI:15378"/>
        <dbReference type="ChEBI" id="CHEBI:30616"/>
        <dbReference type="ChEBI" id="CHEBI:33019"/>
        <dbReference type="ChEBI" id="CHEBI:57498"/>
        <dbReference type="ChEBI" id="CHEBI:58601"/>
        <dbReference type="EC" id="2.7.7.27"/>
    </reaction>
</comment>
<feature type="domain" description="Nucleotidyl transferase" evidence="9">
    <location>
        <begin position="105"/>
        <end position="163"/>
    </location>
</feature>
<keyword evidence="11" id="KW-1185">Reference proteome</keyword>
<name>A0A2J8A757_9CHLO</name>
<comment type="similarity">
    <text evidence="2">Belongs to the bacterial/plant glucose-1-phosphate adenylyltransferase family.</text>
</comment>
<dbReference type="Proteomes" id="UP000236333">
    <property type="component" value="Unassembled WGS sequence"/>
</dbReference>
<evidence type="ECO:0000256" key="1">
    <source>
        <dbReference type="ARBA" id="ARBA00000956"/>
    </source>
</evidence>
<evidence type="ECO:0000256" key="4">
    <source>
        <dbReference type="ARBA" id="ARBA00022533"/>
    </source>
</evidence>
<dbReference type="PANTHER" id="PTHR43523">
    <property type="entry name" value="GLUCOSE-1-PHOSPHATE ADENYLYLTRANSFERASE-RELATED"/>
    <property type="match status" value="1"/>
</dbReference>
<evidence type="ECO:0000256" key="6">
    <source>
        <dbReference type="ARBA" id="ARBA00022695"/>
    </source>
</evidence>
<keyword evidence="4" id="KW-0021">Allosteric enzyme</keyword>
<evidence type="ECO:0000256" key="2">
    <source>
        <dbReference type="ARBA" id="ARBA00010443"/>
    </source>
</evidence>
<comment type="caution">
    <text evidence="10">The sequence shown here is derived from an EMBL/GenBank/DDBJ whole genome shotgun (WGS) entry which is preliminary data.</text>
</comment>
<evidence type="ECO:0000313" key="10">
    <source>
        <dbReference type="EMBL" id="PNH08362.1"/>
    </source>
</evidence>
<dbReference type="GO" id="GO:0005978">
    <property type="term" value="P:glycogen biosynthetic process"/>
    <property type="evidence" value="ECO:0007669"/>
    <property type="project" value="InterPro"/>
</dbReference>
<dbReference type="InterPro" id="IPR005835">
    <property type="entry name" value="NTP_transferase_dom"/>
</dbReference>
<dbReference type="PANTHER" id="PTHR43523:SF12">
    <property type="entry name" value="GLUCOSE-1-PHOSPHATE ADENYLYLTRANSFERASE LARGE SUBUNIT 1, CHLOROPLASTIC-RELATED"/>
    <property type="match status" value="1"/>
</dbReference>
<evidence type="ECO:0000256" key="8">
    <source>
        <dbReference type="SAM" id="MobiDB-lite"/>
    </source>
</evidence>
<dbReference type="GO" id="GO:0008878">
    <property type="term" value="F:glucose-1-phosphate adenylyltransferase activity"/>
    <property type="evidence" value="ECO:0007669"/>
    <property type="project" value="UniProtKB-EC"/>
</dbReference>
<evidence type="ECO:0000313" key="11">
    <source>
        <dbReference type="Proteomes" id="UP000236333"/>
    </source>
</evidence>
<protein>
    <recommendedName>
        <fullName evidence="3">glucose-1-phosphate adenylyltransferase</fullName>
        <ecNumber evidence="3">2.7.7.27</ecNumber>
    </recommendedName>
</protein>
<dbReference type="InterPro" id="IPR011831">
    <property type="entry name" value="ADP-Glc_PPase"/>
</dbReference>
<evidence type="ECO:0000256" key="7">
    <source>
        <dbReference type="ARBA" id="ARBA00022741"/>
    </source>
</evidence>
<dbReference type="EC" id="2.7.7.27" evidence="3"/>
<dbReference type="Gene3D" id="3.90.550.10">
    <property type="entry name" value="Spore Coat Polysaccharide Biosynthesis Protein SpsA, Chain A"/>
    <property type="match status" value="1"/>
</dbReference>
<sequence length="165" mass="16609">MRSAWRPAGAQPTAASSRACPSSGARAAALRPAATAPVGAGAGGAASSSTQQPRRGRHPGGPGSAAASARHSNPLTAAAEAAEAAEAAAVSRQGMAIWPRGNLTAVILGGGETDSCRLLPLTQHRTLPAIPFGGSYRIIDIIMSNLINTGVNKIHILTAYNRLSV</sequence>
<evidence type="ECO:0000256" key="5">
    <source>
        <dbReference type="ARBA" id="ARBA00022679"/>
    </source>
</evidence>
<feature type="region of interest" description="Disordered" evidence="8">
    <location>
        <begin position="1"/>
        <end position="80"/>
    </location>
</feature>
<keyword evidence="7" id="KW-0547">Nucleotide-binding</keyword>
<evidence type="ECO:0000259" key="9">
    <source>
        <dbReference type="Pfam" id="PF00483"/>
    </source>
</evidence>
<dbReference type="Pfam" id="PF00483">
    <property type="entry name" value="NTP_transferase"/>
    <property type="match status" value="1"/>
</dbReference>
<dbReference type="OrthoDB" id="1933562at2759"/>
<dbReference type="GO" id="GO:0000166">
    <property type="term" value="F:nucleotide binding"/>
    <property type="evidence" value="ECO:0007669"/>
    <property type="project" value="UniProtKB-KW"/>
</dbReference>
<feature type="compositionally biased region" description="Low complexity" evidence="8">
    <location>
        <begin position="64"/>
        <end position="80"/>
    </location>
</feature>
<accession>A0A2J8A757</accession>
<proteinExistence type="inferred from homology"/>
<feature type="compositionally biased region" description="Low complexity" evidence="8">
    <location>
        <begin position="24"/>
        <end position="50"/>
    </location>
</feature>
<gene>
    <name evidence="10" type="ORF">TSOC_005106</name>
</gene>
<keyword evidence="6 10" id="KW-0548">Nucleotidyltransferase</keyword>
<dbReference type="InterPro" id="IPR029044">
    <property type="entry name" value="Nucleotide-diphossugar_trans"/>
</dbReference>
<dbReference type="EMBL" id="PGGS01000133">
    <property type="protein sequence ID" value="PNH08362.1"/>
    <property type="molecule type" value="Genomic_DNA"/>
</dbReference>
<keyword evidence="5 10" id="KW-0808">Transferase</keyword>
<dbReference type="AlphaFoldDB" id="A0A2J8A757"/>
<reference evidence="10 11" key="1">
    <citation type="journal article" date="2017" name="Mol. Biol. Evol.">
        <title>The 4-celled Tetrabaena socialis nuclear genome reveals the essential components for genetic control of cell number at the origin of multicellularity in the volvocine lineage.</title>
        <authorList>
            <person name="Featherston J."/>
            <person name="Arakaki Y."/>
            <person name="Hanschen E.R."/>
            <person name="Ferris P.J."/>
            <person name="Michod R.E."/>
            <person name="Olson B.J.S.C."/>
            <person name="Nozaki H."/>
            <person name="Durand P.M."/>
        </authorList>
    </citation>
    <scope>NUCLEOTIDE SEQUENCE [LARGE SCALE GENOMIC DNA]</scope>
    <source>
        <strain evidence="10 11">NIES-571</strain>
    </source>
</reference>
<dbReference type="SUPFAM" id="SSF53448">
    <property type="entry name" value="Nucleotide-diphospho-sugar transferases"/>
    <property type="match status" value="1"/>
</dbReference>